<dbReference type="Gene3D" id="3.40.50.10260">
    <property type="entry name" value="YjeF N-terminal domain"/>
    <property type="match status" value="1"/>
</dbReference>
<gene>
    <name evidence="3" type="ORF">HUK82_15475</name>
</gene>
<evidence type="ECO:0000313" key="4">
    <source>
        <dbReference type="Proteomes" id="UP000585665"/>
    </source>
</evidence>
<reference evidence="3 4" key="1">
    <citation type="submission" date="2020-06" db="EMBL/GenBank/DDBJ databases">
        <title>Description of novel acetic acid bacteria.</title>
        <authorList>
            <person name="Sombolestani A."/>
        </authorList>
    </citation>
    <scope>NUCLEOTIDE SEQUENCE [LARGE SCALE GENOMIC DNA]</scope>
    <source>
        <strain evidence="3 4">LMG 27010</strain>
    </source>
</reference>
<feature type="compositionally biased region" description="Polar residues" evidence="1">
    <location>
        <begin position="1"/>
        <end position="19"/>
    </location>
</feature>
<evidence type="ECO:0000313" key="3">
    <source>
        <dbReference type="EMBL" id="NVN41948.1"/>
    </source>
</evidence>
<comment type="caution">
    <text evidence="3">The sequence shown here is derived from an EMBL/GenBank/DDBJ whole genome shotgun (WGS) entry which is preliminary data.</text>
</comment>
<organism evidence="3 4">
    <name type="scientific">Ameyamaea chiangmaiensis</name>
    <dbReference type="NCBI Taxonomy" id="442969"/>
    <lineage>
        <taxon>Bacteria</taxon>
        <taxon>Pseudomonadati</taxon>
        <taxon>Pseudomonadota</taxon>
        <taxon>Alphaproteobacteria</taxon>
        <taxon>Acetobacterales</taxon>
        <taxon>Acetobacteraceae</taxon>
        <taxon>Ameyamaea</taxon>
    </lineage>
</organism>
<dbReference type="InterPro" id="IPR004443">
    <property type="entry name" value="YjeF_N_dom"/>
</dbReference>
<keyword evidence="4" id="KW-1185">Reference proteome</keyword>
<feature type="domain" description="YjeF N-terminal" evidence="2">
    <location>
        <begin position="34"/>
        <end position="122"/>
    </location>
</feature>
<dbReference type="Proteomes" id="UP000585665">
    <property type="component" value="Unassembled WGS sequence"/>
</dbReference>
<dbReference type="PROSITE" id="PS51385">
    <property type="entry name" value="YJEF_N"/>
    <property type="match status" value="1"/>
</dbReference>
<evidence type="ECO:0000259" key="2">
    <source>
        <dbReference type="PROSITE" id="PS51385"/>
    </source>
</evidence>
<dbReference type="SUPFAM" id="SSF64153">
    <property type="entry name" value="YjeF N-terminal domain-like"/>
    <property type="match status" value="1"/>
</dbReference>
<sequence>MTKGPSSQARRRFGSSSLPGGSPQALLLPSPSEMAAIDRSAARTVPVSVLMEYAGRAVARAVRRFLPPGRVLVLCGPGNNGGDGYVAAMACSARIPCGVGTRAASNRYRNFGCRVLGFSRER</sequence>
<dbReference type="InterPro" id="IPR036652">
    <property type="entry name" value="YjeF_N_dom_sf"/>
</dbReference>
<feature type="region of interest" description="Disordered" evidence="1">
    <location>
        <begin position="1"/>
        <end position="27"/>
    </location>
</feature>
<name>A0A850PD77_9PROT</name>
<feature type="non-terminal residue" evidence="3">
    <location>
        <position position="122"/>
    </location>
</feature>
<accession>A0A850PD77</accession>
<dbReference type="Pfam" id="PF03853">
    <property type="entry name" value="YjeF_N"/>
    <property type="match status" value="1"/>
</dbReference>
<dbReference type="AlphaFoldDB" id="A0A850PD77"/>
<proteinExistence type="predicted"/>
<evidence type="ECO:0000256" key="1">
    <source>
        <dbReference type="SAM" id="MobiDB-lite"/>
    </source>
</evidence>
<dbReference type="EMBL" id="JABXXR010000222">
    <property type="protein sequence ID" value="NVN41948.1"/>
    <property type="molecule type" value="Genomic_DNA"/>
</dbReference>
<protein>
    <recommendedName>
        <fullName evidence="2">YjeF N-terminal domain-containing protein</fullName>
    </recommendedName>
</protein>